<proteinExistence type="predicted"/>
<accession>A0AAE9C6F1</accession>
<name>A0AAE9C6F1_9CAUD</name>
<organism evidence="1 2">
    <name type="scientific">Burkholderia phage BgManors32</name>
    <dbReference type="NCBI Taxonomy" id="2894335"/>
    <lineage>
        <taxon>Viruses</taxon>
        <taxon>Duplodnaviria</taxon>
        <taxon>Heunggongvirae</taxon>
        <taxon>Uroviricota</taxon>
        <taxon>Caudoviricetes</taxon>
        <taxon>Bigmanorsvirus</taxon>
        <taxon>Bigmanorsvirus bgmanors32</taxon>
    </lineage>
</organism>
<evidence type="ECO:0000313" key="1">
    <source>
        <dbReference type="EMBL" id="UEW68613.1"/>
    </source>
</evidence>
<protein>
    <submittedName>
        <fullName evidence="1">Uncharacterized protein</fullName>
    </submittedName>
</protein>
<dbReference type="GeneID" id="77944358"/>
<dbReference type="EMBL" id="OK665842">
    <property type="protein sequence ID" value="UEW68613.1"/>
    <property type="molecule type" value="Genomic_DNA"/>
</dbReference>
<dbReference type="KEGG" id="vg:77944358"/>
<reference evidence="1" key="1">
    <citation type="submission" date="2021-10" db="EMBL/GenBank/DDBJ databases">
        <authorList>
            <person name="Gelman D."/>
            <person name="Alkalay-Oren S."/>
            <person name="Coppenhagen-Glazer S."/>
            <person name="Hazan R."/>
        </authorList>
    </citation>
    <scope>NUCLEOTIDE SEQUENCE</scope>
</reference>
<dbReference type="RefSeq" id="YP_010668215.1">
    <property type="nucleotide sequence ID" value="NC_070955.1"/>
</dbReference>
<evidence type="ECO:0000313" key="2">
    <source>
        <dbReference type="Proteomes" id="UP000828188"/>
    </source>
</evidence>
<dbReference type="Proteomes" id="UP000828188">
    <property type="component" value="Segment"/>
</dbReference>
<sequence length="76" mass="8533">MARYAYFDKQVKAVLGWIDTVAYGYTEDPTKAFPADQMLPITDDADWHANDGQQWYVVDGALTKTEPTQETPSSTT</sequence>
<keyword evidence="2" id="KW-1185">Reference proteome</keyword>